<dbReference type="RefSeq" id="WP_174401515.1">
    <property type="nucleotide sequence ID" value="NZ_VBSB01000036.1"/>
</dbReference>
<feature type="region of interest" description="Disordered" evidence="1">
    <location>
        <begin position="250"/>
        <end position="291"/>
    </location>
</feature>
<sequence>MLVQSAGARSLLTSGTALAVAGVLAASMISPPHHTITATRITVAAPALRLTAAPSPLEFYPQVAQRTLSNVGALAGEYAVVVPALAGAIVTNPVGVLRSAAAVAPMLALFSPLLVPGYALAAVSPLLSGVAAAGLSLTEIGDAVKKGDPVDLVNAVVNIPARIVDGLLNGGVPGAPFYSIGVFTAASGNGPSPLGLPGVIAQMVLTGAGIQFPDPYQPPWVPSASSSQRTMSAATSARVQLKGRGVTAVTVHKDLPRAGTANPAPRSVKKPGGDGSRSATGRPARTPSGRG</sequence>
<organism evidence="3 4">
    <name type="scientific">Mycolicibacterium sphagni</name>
    <dbReference type="NCBI Taxonomy" id="1786"/>
    <lineage>
        <taxon>Bacteria</taxon>
        <taxon>Bacillati</taxon>
        <taxon>Actinomycetota</taxon>
        <taxon>Actinomycetes</taxon>
        <taxon>Mycobacteriales</taxon>
        <taxon>Mycobacteriaceae</taxon>
        <taxon>Mycolicibacterium</taxon>
    </lineage>
</organism>
<keyword evidence="4" id="KW-1185">Reference proteome</keyword>
<keyword evidence="2" id="KW-0732">Signal</keyword>
<feature type="signal peptide" evidence="2">
    <location>
        <begin position="1"/>
        <end position="19"/>
    </location>
</feature>
<accession>A0ABX2K754</accession>
<dbReference type="EMBL" id="VBSB01000036">
    <property type="protein sequence ID" value="NTY63929.1"/>
    <property type="molecule type" value="Genomic_DNA"/>
</dbReference>
<protein>
    <recommendedName>
        <fullName evidence="5">PE-PPE domain-containing protein</fullName>
    </recommendedName>
</protein>
<evidence type="ECO:0000256" key="2">
    <source>
        <dbReference type="SAM" id="SignalP"/>
    </source>
</evidence>
<dbReference type="Proteomes" id="UP000708347">
    <property type="component" value="Unassembled WGS sequence"/>
</dbReference>
<feature type="chain" id="PRO_5046325657" description="PE-PPE domain-containing protein" evidence="2">
    <location>
        <begin position="20"/>
        <end position="291"/>
    </location>
</feature>
<evidence type="ECO:0000313" key="3">
    <source>
        <dbReference type="EMBL" id="NTY63929.1"/>
    </source>
</evidence>
<name>A0ABX2K754_9MYCO</name>
<evidence type="ECO:0000313" key="4">
    <source>
        <dbReference type="Proteomes" id="UP000708347"/>
    </source>
</evidence>
<proteinExistence type="predicted"/>
<evidence type="ECO:0008006" key="5">
    <source>
        <dbReference type="Google" id="ProtNLM"/>
    </source>
</evidence>
<gene>
    <name evidence="3" type="ORF">FEG63_30885</name>
</gene>
<reference evidence="3 4" key="1">
    <citation type="submission" date="2019-05" db="EMBL/GenBank/DDBJ databases">
        <title>Mycolicibacterium sphagni ENV482 genome assembly.</title>
        <authorList>
            <person name="Chen W."/>
            <person name="Faulkner N.W."/>
            <person name="Hyman M.R."/>
        </authorList>
    </citation>
    <scope>NUCLEOTIDE SEQUENCE [LARGE SCALE GENOMIC DNA]</scope>
    <source>
        <strain evidence="3 4">ENV482</strain>
    </source>
</reference>
<evidence type="ECO:0000256" key="1">
    <source>
        <dbReference type="SAM" id="MobiDB-lite"/>
    </source>
</evidence>
<comment type="caution">
    <text evidence="3">The sequence shown here is derived from an EMBL/GenBank/DDBJ whole genome shotgun (WGS) entry which is preliminary data.</text>
</comment>